<dbReference type="Proteomes" id="UP001526430">
    <property type="component" value="Unassembled WGS sequence"/>
</dbReference>
<organism evidence="2 3">
    <name type="scientific">Sabulicella glaciei</name>
    <dbReference type="NCBI Taxonomy" id="2984948"/>
    <lineage>
        <taxon>Bacteria</taxon>
        <taxon>Pseudomonadati</taxon>
        <taxon>Pseudomonadota</taxon>
        <taxon>Alphaproteobacteria</taxon>
        <taxon>Acetobacterales</taxon>
        <taxon>Acetobacteraceae</taxon>
        <taxon>Sabulicella</taxon>
    </lineage>
</organism>
<evidence type="ECO:0000313" key="3">
    <source>
        <dbReference type="Proteomes" id="UP001526430"/>
    </source>
</evidence>
<dbReference type="RefSeq" id="WP_301589932.1">
    <property type="nucleotide sequence ID" value="NZ_JAPFQI010000006.1"/>
</dbReference>
<protein>
    <submittedName>
        <fullName evidence="2">DUF4169 family protein</fullName>
    </submittedName>
</protein>
<comment type="caution">
    <text evidence="2">The sequence shown here is derived from an EMBL/GenBank/DDBJ whole genome shotgun (WGS) entry which is preliminary data.</text>
</comment>
<dbReference type="InterPro" id="IPR025227">
    <property type="entry name" value="DUF4169"/>
</dbReference>
<dbReference type="Pfam" id="PF13770">
    <property type="entry name" value="DUF4169"/>
    <property type="match status" value="1"/>
</dbReference>
<accession>A0ABT3NUZ2</accession>
<feature type="compositionally biased region" description="Basic and acidic residues" evidence="1">
    <location>
        <begin position="13"/>
        <end position="25"/>
    </location>
</feature>
<name>A0ABT3NUZ2_9PROT</name>
<feature type="region of interest" description="Disordered" evidence="1">
    <location>
        <begin position="1"/>
        <end position="63"/>
    </location>
</feature>
<evidence type="ECO:0000313" key="2">
    <source>
        <dbReference type="EMBL" id="MCW8085969.1"/>
    </source>
</evidence>
<dbReference type="EMBL" id="JAPFQI010000006">
    <property type="protein sequence ID" value="MCW8085969.1"/>
    <property type="molecule type" value="Genomic_DNA"/>
</dbReference>
<gene>
    <name evidence="2" type="ORF">OF850_10055</name>
</gene>
<keyword evidence="3" id="KW-1185">Reference proteome</keyword>
<proteinExistence type="predicted"/>
<sequence>MAGEVVNLRVARKAAERAAKDREAAANRAAHGRSKAQRQRDAESERRRNALLDGARREDSEAP</sequence>
<reference evidence="2 3" key="1">
    <citation type="submission" date="2022-10" db="EMBL/GenBank/DDBJ databases">
        <title>Roseococcus glaciei nov., sp. nov., isolated from glacier.</title>
        <authorList>
            <person name="Liu Q."/>
            <person name="Xin Y.-H."/>
        </authorList>
    </citation>
    <scope>NUCLEOTIDE SEQUENCE [LARGE SCALE GENOMIC DNA]</scope>
    <source>
        <strain evidence="2 3">MDT2-1-1</strain>
    </source>
</reference>
<feature type="compositionally biased region" description="Basic and acidic residues" evidence="1">
    <location>
        <begin position="38"/>
        <end position="63"/>
    </location>
</feature>
<evidence type="ECO:0000256" key="1">
    <source>
        <dbReference type="SAM" id="MobiDB-lite"/>
    </source>
</evidence>